<evidence type="ECO:0000313" key="1">
    <source>
        <dbReference type="EMBL" id="SFJ13270.1"/>
    </source>
</evidence>
<organism evidence="1 2">
    <name type="scientific">Phytopseudomonas argentinensis</name>
    <dbReference type="NCBI Taxonomy" id="289370"/>
    <lineage>
        <taxon>Bacteria</taxon>
        <taxon>Pseudomonadati</taxon>
        <taxon>Pseudomonadota</taxon>
        <taxon>Gammaproteobacteria</taxon>
        <taxon>Pseudomonadales</taxon>
        <taxon>Pseudomonadaceae</taxon>
        <taxon>Phytopseudomonas</taxon>
    </lineage>
</organism>
<evidence type="ECO:0000313" key="2">
    <source>
        <dbReference type="Proteomes" id="UP000183018"/>
    </source>
</evidence>
<dbReference type="STRING" id="289370.SAMN05216602_4046"/>
<dbReference type="EMBL" id="FORC01000004">
    <property type="protein sequence ID" value="SFJ13270.1"/>
    <property type="molecule type" value="Genomic_DNA"/>
</dbReference>
<sequence length="45" mass="5150">MHAPVKTCWYVCLPCGKRFPMVGSKCDHDEALAYALGIWPHCWVE</sequence>
<dbReference type="Proteomes" id="UP000183018">
    <property type="component" value="Unassembled WGS sequence"/>
</dbReference>
<protein>
    <recommendedName>
        <fullName evidence="3">C2H2-type domain-containing protein</fullName>
    </recommendedName>
</protein>
<reference evidence="2" key="1">
    <citation type="submission" date="2016-10" db="EMBL/GenBank/DDBJ databases">
        <authorList>
            <person name="Varghese N."/>
            <person name="Submissions S."/>
        </authorList>
    </citation>
    <scope>NUCLEOTIDE SEQUENCE [LARGE SCALE GENOMIC DNA]</scope>
    <source>
        <strain evidence="2">LMG 22563</strain>
    </source>
</reference>
<evidence type="ECO:0008006" key="3">
    <source>
        <dbReference type="Google" id="ProtNLM"/>
    </source>
</evidence>
<accession>A0A1I3NW84</accession>
<keyword evidence="2" id="KW-1185">Reference proteome</keyword>
<proteinExistence type="predicted"/>
<gene>
    <name evidence="1" type="ORF">SAMN05216602_4046</name>
</gene>
<dbReference type="AlphaFoldDB" id="A0A1I3NW84"/>
<name>A0A1I3NW84_9GAMM</name>